<sequence>MHSHLMTPSPDGPREADDPEDYLSVPWSVLADYRCFGCSPHNPHGLQLRFSAHADGISTRFRLERRHESYPGVVHGGLIGVIVDETMGNLIVLQVGLTAFTTALRVRYLAPLSVGAEYRCVARLRGVPDATPGRGDAAPVGGTAGGVSGGRANGLVHAEAELLDEAGTLLATASATYRPTPMDTARDRMMLNPTEADRVAQALAATLTRPPATGSTAAGLPTSEEH</sequence>
<dbReference type="KEGG" id="fra:Francci3_1928"/>
<dbReference type="Proteomes" id="UP000001937">
    <property type="component" value="Chromosome"/>
</dbReference>
<feature type="domain" description="Thioesterase" evidence="1">
    <location>
        <begin position="72"/>
        <end position="124"/>
    </location>
</feature>
<name>Q2JBN9_FRACC</name>
<dbReference type="InterPro" id="IPR029069">
    <property type="entry name" value="HotDog_dom_sf"/>
</dbReference>
<evidence type="ECO:0000313" key="2">
    <source>
        <dbReference type="EMBL" id="ABD11303.1"/>
    </source>
</evidence>
<evidence type="ECO:0000313" key="3">
    <source>
        <dbReference type="Proteomes" id="UP000001937"/>
    </source>
</evidence>
<dbReference type="CDD" id="cd03443">
    <property type="entry name" value="PaaI_thioesterase"/>
    <property type="match status" value="1"/>
</dbReference>
<reference evidence="2 3" key="1">
    <citation type="journal article" date="2007" name="Genome Res.">
        <title>Genome characteristics of facultatively symbiotic Frankia sp. strains reflect host range and host plant biogeography.</title>
        <authorList>
            <person name="Normand P."/>
            <person name="Lapierre P."/>
            <person name="Tisa L.S."/>
            <person name="Gogarten J.P."/>
            <person name="Alloisio N."/>
            <person name="Bagnarol E."/>
            <person name="Bassi C.A."/>
            <person name="Berry A.M."/>
            <person name="Bickhart D.M."/>
            <person name="Choisne N."/>
            <person name="Couloux A."/>
            <person name="Cournoyer B."/>
            <person name="Cruveiller S."/>
            <person name="Daubin V."/>
            <person name="Demange N."/>
            <person name="Francino M.P."/>
            <person name="Goltsman E."/>
            <person name="Huang Y."/>
            <person name="Kopp O.R."/>
            <person name="Labarre L."/>
            <person name="Lapidus A."/>
            <person name="Lavire C."/>
            <person name="Marechal J."/>
            <person name="Martinez M."/>
            <person name="Mastronunzio J.E."/>
            <person name="Mullin B.C."/>
            <person name="Niemann J."/>
            <person name="Pujic P."/>
            <person name="Rawnsley T."/>
            <person name="Rouy Z."/>
            <person name="Schenowitz C."/>
            <person name="Sellstedt A."/>
            <person name="Tavares F."/>
            <person name="Tomkins J.P."/>
            <person name="Vallenet D."/>
            <person name="Valverde C."/>
            <person name="Wall L.G."/>
            <person name="Wang Y."/>
            <person name="Medigue C."/>
            <person name="Benson D.R."/>
        </authorList>
    </citation>
    <scope>NUCLEOTIDE SEQUENCE [LARGE SCALE GENOMIC DNA]</scope>
    <source>
        <strain evidence="3">DSM 45818 / CECT 9043 / CcI3</strain>
    </source>
</reference>
<protein>
    <recommendedName>
        <fullName evidence="1">Thioesterase domain-containing protein</fullName>
    </recommendedName>
</protein>
<dbReference type="HOGENOM" id="CLU_089876_6_0_11"/>
<dbReference type="eggNOG" id="COG2050">
    <property type="taxonomic scope" value="Bacteria"/>
</dbReference>
<accession>Q2JBN9</accession>
<dbReference type="AlphaFoldDB" id="Q2JBN9"/>
<proteinExistence type="predicted"/>
<dbReference type="InterPro" id="IPR006683">
    <property type="entry name" value="Thioestr_dom"/>
</dbReference>
<gene>
    <name evidence="2" type="ordered locus">Francci3_1928</name>
</gene>
<keyword evidence="3" id="KW-1185">Reference proteome</keyword>
<dbReference type="RefSeq" id="WP_011436362.1">
    <property type="nucleotide sequence ID" value="NC_007777.1"/>
</dbReference>
<dbReference type="SUPFAM" id="SSF54637">
    <property type="entry name" value="Thioesterase/thiol ester dehydrase-isomerase"/>
    <property type="match status" value="1"/>
</dbReference>
<evidence type="ECO:0000259" key="1">
    <source>
        <dbReference type="Pfam" id="PF03061"/>
    </source>
</evidence>
<dbReference type="Pfam" id="PF03061">
    <property type="entry name" value="4HBT"/>
    <property type="match status" value="1"/>
</dbReference>
<organism evidence="2 3">
    <name type="scientific">Frankia casuarinae (strain DSM 45818 / CECT 9043 / HFP020203 / CcI3)</name>
    <dbReference type="NCBI Taxonomy" id="106370"/>
    <lineage>
        <taxon>Bacteria</taxon>
        <taxon>Bacillati</taxon>
        <taxon>Actinomycetota</taxon>
        <taxon>Actinomycetes</taxon>
        <taxon>Frankiales</taxon>
        <taxon>Frankiaceae</taxon>
        <taxon>Frankia</taxon>
    </lineage>
</organism>
<dbReference type="Gene3D" id="3.10.129.10">
    <property type="entry name" value="Hotdog Thioesterase"/>
    <property type="match status" value="1"/>
</dbReference>
<dbReference type="EMBL" id="CP000249">
    <property type="protein sequence ID" value="ABD11303.1"/>
    <property type="molecule type" value="Genomic_DNA"/>
</dbReference>
<dbReference type="STRING" id="106370.Francci3_1928"/>